<keyword evidence="3" id="KW-0804">Transcription</keyword>
<reference evidence="5" key="1">
    <citation type="submission" date="2021-12" db="EMBL/GenBank/DDBJ databases">
        <title>Novel species in genus Dyadobacter.</title>
        <authorList>
            <person name="Ma C."/>
        </authorList>
    </citation>
    <scope>NUCLEOTIDE SEQUENCE</scope>
    <source>
        <strain evidence="5">LJ419</strain>
    </source>
</reference>
<dbReference type="EMBL" id="JAJTTC010000008">
    <property type="protein sequence ID" value="MCF0064574.1"/>
    <property type="molecule type" value="Genomic_DNA"/>
</dbReference>
<keyword evidence="2" id="KW-0238">DNA-binding</keyword>
<dbReference type="PRINTS" id="PR00032">
    <property type="entry name" value="HTHARAC"/>
</dbReference>
<dbReference type="SMART" id="SM00342">
    <property type="entry name" value="HTH_ARAC"/>
    <property type="match status" value="1"/>
</dbReference>
<gene>
    <name evidence="5" type="ORF">LXM26_23895</name>
</gene>
<protein>
    <submittedName>
        <fullName evidence="5">AraC family transcriptional regulator</fullName>
    </submittedName>
</protein>
<dbReference type="Proteomes" id="UP001139000">
    <property type="component" value="Unassembled WGS sequence"/>
</dbReference>
<evidence type="ECO:0000313" key="5">
    <source>
        <dbReference type="EMBL" id="MCF0064574.1"/>
    </source>
</evidence>
<dbReference type="PANTHER" id="PTHR47893">
    <property type="entry name" value="REGULATORY PROTEIN PCHR"/>
    <property type="match status" value="1"/>
</dbReference>
<dbReference type="GO" id="GO:0043565">
    <property type="term" value="F:sequence-specific DNA binding"/>
    <property type="evidence" value="ECO:0007669"/>
    <property type="project" value="InterPro"/>
</dbReference>
<dbReference type="SUPFAM" id="SSF46689">
    <property type="entry name" value="Homeodomain-like"/>
    <property type="match status" value="2"/>
</dbReference>
<dbReference type="PANTHER" id="PTHR47893:SF1">
    <property type="entry name" value="REGULATORY PROTEIN PCHR"/>
    <property type="match status" value="1"/>
</dbReference>
<dbReference type="PROSITE" id="PS00041">
    <property type="entry name" value="HTH_ARAC_FAMILY_1"/>
    <property type="match status" value="1"/>
</dbReference>
<dbReference type="RefSeq" id="WP_234657511.1">
    <property type="nucleotide sequence ID" value="NZ_CP094997.1"/>
</dbReference>
<dbReference type="GO" id="GO:0003700">
    <property type="term" value="F:DNA-binding transcription factor activity"/>
    <property type="evidence" value="ECO:0007669"/>
    <property type="project" value="InterPro"/>
</dbReference>
<feature type="domain" description="HTH araC/xylS-type" evidence="4">
    <location>
        <begin position="233"/>
        <end position="333"/>
    </location>
</feature>
<dbReference type="Pfam" id="PF12833">
    <property type="entry name" value="HTH_18"/>
    <property type="match status" value="1"/>
</dbReference>
<dbReference type="InterPro" id="IPR053142">
    <property type="entry name" value="PchR_regulatory_protein"/>
</dbReference>
<organism evidence="5 6">
    <name type="scientific">Dyadobacter chenwenxiniae</name>
    <dbReference type="NCBI Taxonomy" id="2906456"/>
    <lineage>
        <taxon>Bacteria</taxon>
        <taxon>Pseudomonadati</taxon>
        <taxon>Bacteroidota</taxon>
        <taxon>Cytophagia</taxon>
        <taxon>Cytophagales</taxon>
        <taxon>Spirosomataceae</taxon>
        <taxon>Dyadobacter</taxon>
    </lineage>
</organism>
<dbReference type="PROSITE" id="PS01124">
    <property type="entry name" value="HTH_ARAC_FAMILY_2"/>
    <property type="match status" value="1"/>
</dbReference>
<proteinExistence type="predicted"/>
<keyword evidence="1" id="KW-0805">Transcription regulation</keyword>
<evidence type="ECO:0000259" key="4">
    <source>
        <dbReference type="PROSITE" id="PS01124"/>
    </source>
</evidence>
<dbReference type="InterPro" id="IPR018060">
    <property type="entry name" value="HTH_AraC"/>
</dbReference>
<dbReference type="Gene3D" id="1.10.10.60">
    <property type="entry name" value="Homeodomain-like"/>
    <property type="match status" value="1"/>
</dbReference>
<evidence type="ECO:0000313" key="6">
    <source>
        <dbReference type="Proteomes" id="UP001139000"/>
    </source>
</evidence>
<name>A0A9X1PR37_9BACT</name>
<dbReference type="InterPro" id="IPR018062">
    <property type="entry name" value="HTH_AraC-typ_CS"/>
</dbReference>
<evidence type="ECO:0000256" key="2">
    <source>
        <dbReference type="ARBA" id="ARBA00023125"/>
    </source>
</evidence>
<comment type="caution">
    <text evidence="5">The sequence shown here is derived from an EMBL/GenBank/DDBJ whole genome shotgun (WGS) entry which is preliminary data.</text>
</comment>
<dbReference type="InterPro" id="IPR020449">
    <property type="entry name" value="Tscrpt_reg_AraC-type_HTH"/>
</dbReference>
<sequence length="333" mass="37963">MKIVFKSDDFAELNFVREYAEGFNVGGDSQIRESVSEMDYRGMHMRTHRIYCPGMIISMMKGSLEKDLVHILESDFPYLQMHFELNTTGCLYYPNAKFEVPAEIYGGSHALLFYPALNGRLNYLKKPDSYSVEIELSLDFLRKIFNNDLEILRGFGNNIEKNHPAIMGNRSFPITLAMKHILVQIRDCKFAGALKKLFIEAKVIELLTLQIEQIHALEANIKNLKRIDIDKLHEVKALLLANVHSLHSIEELSKTAGINRTKLQEGFKQLFGTTIFAFIAGIRLEEARQQILDSGGQTSIAEIAAQSGYKNPQHFTVAFKRKFGFLPKDLKNN</sequence>
<keyword evidence="6" id="KW-1185">Reference proteome</keyword>
<dbReference type="AlphaFoldDB" id="A0A9X1PR37"/>
<evidence type="ECO:0000256" key="3">
    <source>
        <dbReference type="ARBA" id="ARBA00023163"/>
    </source>
</evidence>
<evidence type="ECO:0000256" key="1">
    <source>
        <dbReference type="ARBA" id="ARBA00023015"/>
    </source>
</evidence>
<dbReference type="InterPro" id="IPR009057">
    <property type="entry name" value="Homeodomain-like_sf"/>
</dbReference>
<accession>A0A9X1PR37</accession>